<dbReference type="EMBL" id="CP147407">
    <property type="protein sequence ID" value="WXB95775.1"/>
    <property type="molecule type" value="Genomic_DNA"/>
</dbReference>
<keyword evidence="5" id="KW-1185">Reference proteome</keyword>
<dbReference type="PROSITE" id="PS00409">
    <property type="entry name" value="PROKAR_NTER_METHYL"/>
    <property type="match status" value="1"/>
</dbReference>
<dbReference type="NCBIfam" id="TIGR02532">
    <property type="entry name" value="IV_pilin_GFxxxE"/>
    <property type="match status" value="1"/>
</dbReference>
<keyword evidence="3" id="KW-0812">Transmembrane</keyword>
<feature type="transmembrane region" description="Helical" evidence="3">
    <location>
        <begin position="16"/>
        <end position="37"/>
    </location>
</feature>
<keyword evidence="3" id="KW-1133">Transmembrane helix</keyword>
<dbReference type="InterPro" id="IPR012902">
    <property type="entry name" value="N_methyl_site"/>
</dbReference>
<keyword evidence="3" id="KW-0472">Membrane</keyword>
<evidence type="ECO:0000313" key="4">
    <source>
        <dbReference type="EMBL" id="WXB95775.1"/>
    </source>
</evidence>
<proteinExistence type="predicted"/>
<protein>
    <submittedName>
        <fullName evidence="4">Prepilin-type N-terminal cleavage/methylation domain-containing protein</fullName>
    </submittedName>
</protein>
<organism evidence="4 5">
    <name type="scientific">Metabacillus sediminis</name>
    <dbReference type="NCBI Taxonomy" id="3117746"/>
    <lineage>
        <taxon>Bacteria</taxon>
        <taxon>Bacillati</taxon>
        <taxon>Bacillota</taxon>
        <taxon>Bacilli</taxon>
        <taxon>Bacillales</taxon>
        <taxon>Bacillaceae</taxon>
        <taxon>Metabacillus</taxon>
    </lineage>
</organism>
<keyword evidence="2" id="KW-0178">Competence</keyword>
<gene>
    <name evidence="4" type="ORF">WCV65_14545</name>
</gene>
<dbReference type="Pfam" id="PF07963">
    <property type="entry name" value="N_methyl"/>
    <property type="match status" value="1"/>
</dbReference>
<name>A0ABZ2NEV9_9BACI</name>
<sequence>MKKTADKWNNDRGMTLIEVLAVLVISGIVITVFYNVFIMGIKTYEKTSVEVQLRDEADYVLSDLLDVVNQSKIDNAELCSTEQNGTPCLRFVQNKSIENKDGIFIEQKSSEITTTTFIFGKEVKKIVDQNGKKETAILTQSPYELLVPVKPEESANIFCIEKSTDGSGSCKSGLIEMSIQIQNVNFTEEKNMTVKPMTLKSQFGF</sequence>
<dbReference type="Proteomes" id="UP001377337">
    <property type="component" value="Chromosome"/>
</dbReference>
<evidence type="ECO:0000313" key="5">
    <source>
        <dbReference type="Proteomes" id="UP001377337"/>
    </source>
</evidence>
<reference evidence="4 5" key="1">
    <citation type="submission" date="2024-02" db="EMBL/GenBank/DDBJ databases">
        <title>Seven novel Bacillus-like species.</title>
        <authorList>
            <person name="Liu G."/>
        </authorList>
    </citation>
    <scope>NUCLEOTIDE SEQUENCE [LARGE SCALE GENOMIC DNA]</scope>
    <source>
        <strain evidence="4 5">FJAT-52054</strain>
    </source>
</reference>
<accession>A0ABZ2NEV9</accession>
<dbReference type="RefSeq" id="WP_338777428.1">
    <property type="nucleotide sequence ID" value="NZ_CP147407.1"/>
</dbReference>
<evidence type="ECO:0000256" key="2">
    <source>
        <dbReference type="ARBA" id="ARBA00023287"/>
    </source>
</evidence>
<comment type="subcellular location">
    <subcellularLocation>
        <location evidence="1">Cell surface</location>
    </subcellularLocation>
</comment>
<evidence type="ECO:0000256" key="1">
    <source>
        <dbReference type="ARBA" id="ARBA00004241"/>
    </source>
</evidence>
<evidence type="ECO:0000256" key="3">
    <source>
        <dbReference type="SAM" id="Phobius"/>
    </source>
</evidence>